<keyword evidence="2" id="KW-1185">Reference proteome</keyword>
<dbReference type="SUPFAM" id="SSF47240">
    <property type="entry name" value="Ferritin-like"/>
    <property type="match status" value="1"/>
</dbReference>
<organism evidence="1 2">
    <name type="scientific">Halomonas lysinitropha</name>
    <dbReference type="NCBI Taxonomy" id="2607506"/>
    <lineage>
        <taxon>Bacteria</taxon>
        <taxon>Pseudomonadati</taxon>
        <taxon>Pseudomonadota</taxon>
        <taxon>Gammaproteobacteria</taxon>
        <taxon>Oceanospirillales</taxon>
        <taxon>Halomonadaceae</taxon>
        <taxon>Halomonas</taxon>
    </lineage>
</organism>
<name>A0A5K1I1M5_9GAMM</name>
<dbReference type="InterPro" id="IPR009078">
    <property type="entry name" value="Ferritin-like_SF"/>
</dbReference>
<protein>
    <recommendedName>
        <fullName evidence="3">2-hydroxyacyl-CoA dehydratase</fullName>
    </recommendedName>
</protein>
<evidence type="ECO:0008006" key="3">
    <source>
        <dbReference type="Google" id="ProtNLM"/>
    </source>
</evidence>
<dbReference type="Gene3D" id="1.20.1260.10">
    <property type="match status" value="1"/>
</dbReference>
<accession>A0A5K1I1M5</accession>
<dbReference type="Proteomes" id="UP000326725">
    <property type="component" value="Unassembled WGS sequence"/>
</dbReference>
<gene>
    <name evidence="1" type="ORF">HALO32_00026</name>
</gene>
<proteinExistence type="predicted"/>
<evidence type="ECO:0000313" key="2">
    <source>
        <dbReference type="Proteomes" id="UP000326725"/>
    </source>
</evidence>
<evidence type="ECO:0000313" key="1">
    <source>
        <dbReference type="EMBL" id="VVZ93977.1"/>
    </source>
</evidence>
<dbReference type="InterPro" id="IPR012347">
    <property type="entry name" value="Ferritin-like"/>
</dbReference>
<dbReference type="AlphaFoldDB" id="A0A5K1I1M5"/>
<sequence length="152" mass="17715">MAFRQVKDLLEWVHDFHDRLGKQYTGLAETAPDERMKMALVFLADRERRLQQGMRAYLEDADEGLLTTWLIDSQQFGHPSVLERIPPCLGCHDVQDILANVMTAHQTLKDMYRLRAELAEIPEEAELFQQLAEQQDAEARLQTRDLARLDMY</sequence>
<dbReference type="RefSeq" id="WP_151441760.1">
    <property type="nucleotide sequence ID" value="NZ_CABVOU010000014.1"/>
</dbReference>
<reference evidence="1 2" key="1">
    <citation type="submission" date="2019-09" db="EMBL/GenBank/DDBJ databases">
        <authorList>
            <person name="Criscuolo A."/>
        </authorList>
    </citation>
    <scope>NUCLEOTIDE SEQUENCE [LARGE SCALE GENOMIC DNA]</scope>
    <source>
        <strain evidence="2">3(2)</strain>
    </source>
</reference>
<dbReference type="EMBL" id="CABVOU010000014">
    <property type="protein sequence ID" value="VVZ93977.1"/>
    <property type="molecule type" value="Genomic_DNA"/>
</dbReference>